<gene>
    <name evidence="11" type="ORF">KME32_01715</name>
</gene>
<dbReference type="PANTHER" id="PTHR13710">
    <property type="entry name" value="DNA HELICASE RECQ FAMILY MEMBER"/>
    <property type="match status" value="1"/>
</dbReference>
<keyword evidence="8" id="KW-0472">Membrane</keyword>
<dbReference type="NCBIfam" id="TIGR00614">
    <property type="entry name" value="recQ_fam"/>
    <property type="match status" value="1"/>
</dbReference>
<dbReference type="GO" id="GO:0006281">
    <property type="term" value="P:DNA repair"/>
    <property type="evidence" value="ECO:0007669"/>
    <property type="project" value="TreeGrafter"/>
</dbReference>
<keyword evidence="5" id="KW-0238">DNA-binding</keyword>
<dbReference type="EMBL" id="JAHHHN010000001">
    <property type="protein sequence ID" value="MBW4559866.1"/>
    <property type="molecule type" value="Genomic_DNA"/>
</dbReference>
<evidence type="ECO:0000256" key="6">
    <source>
        <dbReference type="ARBA" id="ARBA00044535"/>
    </source>
</evidence>
<evidence type="ECO:0000256" key="2">
    <source>
        <dbReference type="ARBA" id="ARBA00022801"/>
    </source>
</evidence>
<dbReference type="GO" id="GO:0003677">
    <property type="term" value="F:DNA binding"/>
    <property type="evidence" value="ECO:0007669"/>
    <property type="project" value="UniProtKB-KW"/>
</dbReference>
<dbReference type="FunFam" id="3.40.50.300:FF:001389">
    <property type="entry name" value="ATP-dependent DNA helicase RecQ"/>
    <property type="match status" value="1"/>
</dbReference>
<reference evidence="11" key="2">
    <citation type="journal article" date="2022" name="Microbiol. Resour. Announc.">
        <title>Metagenome Sequencing to Explore Phylogenomics of Terrestrial Cyanobacteria.</title>
        <authorList>
            <person name="Ward R.D."/>
            <person name="Stajich J.E."/>
            <person name="Johansen J.R."/>
            <person name="Huntemann M."/>
            <person name="Clum A."/>
            <person name="Foster B."/>
            <person name="Foster B."/>
            <person name="Roux S."/>
            <person name="Palaniappan K."/>
            <person name="Varghese N."/>
            <person name="Mukherjee S."/>
            <person name="Reddy T.B.K."/>
            <person name="Daum C."/>
            <person name="Copeland A."/>
            <person name="Chen I.A."/>
            <person name="Ivanova N.N."/>
            <person name="Kyrpides N.C."/>
            <person name="Shapiro N."/>
            <person name="Eloe-Fadrosh E.A."/>
            <person name="Pietrasiak N."/>
        </authorList>
    </citation>
    <scope>NUCLEOTIDE SEQUENCE</scope>
    <source>
        <strain evidence="11">JT2-VF2</strain>
    </source>
</reference>
<sequence length="539" mass="60384">MAKQRQNINQIAQQTFGYDHLRPGQEEVIKAILEGYDTLAVMPTGSGKSAIYQIAALLIPGVTIVISPLLALQSDQVESIAEQDIAAAAAVNSTISNSQRQEVFTDLEHQQLEFLFLSPEQFNNEEVLAKLIDAKPSLFVVDEAHCISEWGHDFRPDYLRLGAVIAALGHPTVLALTATASPLIRDEIVERLGMREAQIFVRGFDRPNIWLGVERFHEETEKLKALLKYVSATKKPGIIYAATRKHTEKLAAILRKKGIKALPYHAGMKTGEREQVQAAFMADQAEVIVATCAFGMGVDKPNVRFVFHYDISDSLDSYYQEIGRSGRDGEEAQAILFYRPDDLQIRRFLASGGKIDVDEVLQVVEAVQQADEPIDVEDLQAATDLSQSKVTKAISRLEEVDAVEVLPTGEVTKSEAEVDQTTSVQAATLAHQRRQQFMRSRLEMMRNYAELRDCRREYLLNYFGEPLAQKCGFCDNCQAGITIEEDTFQPFPINSCVIHTHFGKGQVMRYEADKMVVLFEKVGYKTLAIELVQRLLKQL</sequence>
<dbReference type="InterPro" id="IPR004589">
    <property type="entry name" value="DNA_helicase_ATP-dep_RecQ"/>
</dbReference>
<dbReference type="InterPro" id="IPR001650">
    <property type="entry name" value="Helicase_C-like"/>
</dbReference>
<feature type="transmembrane region" description="Helical" evidence="8">
    <location>
        <begin position="50"/>
        <end position="72"/>
    </location>
</feature>
<keyword evidence="2" id="KW-0378">Hydrolase</keyword>
<dbReference type="GO" id="GO:0043138">
    <property type="term" value="F:3'-5' DNA helicase activity"/>
    <property type="evidence" value="ECO:0007669"/>
    <property type="project" value="TreeGrafter"/>
</dbReference>
<evidence type="ECO:0000256" key="8">
    <source>
        <dbReference type="SAM" id="Phobius"/>
    </source>
</evidence>
<dbReference type="Gene3D" id="3.40.50.300">
    <property type="entry name" value="P-loop containing nucleotide triphosphate hydrolases"/>
    <property type="match status" value="2"/>
</dbReference>
<evidence type="ECO:0000259" key="9">
    <source>
        <dbReference type="PROSITE" id="PS51192"/>
    </source>
</evidence>
<keyword evidence="4" id="KW-0067">ATP-binding</keyword>
<dbReference type="InterPro" id="IPR027417">
    <property type="entry name" value="P-loop_NTPase"/>
</dbReference>
<name>A0A951PVH3_9NOST</name>
<keyword evidence="1" id="KW-0547">Nucleotide-binding</keyword>
<evidence type="ECO:0000313" key="11">
    <source>
        <dbReference type="EMBL" id="MBW4559866.1"/>
    </source>
</evidence>
<evidence type="ECO:0000313" key="12">
    <source>
        <dbReference type="Proteomes" id="UP000715781"/>
    </source>
</evidence>
<accession>A0A951PVH3</accession>
<dbReference type="Gene3D" id="1.10.10.10">
    <property type="entry name" value="Winged helix-like DNA-binding domain superfamily/Winged helix DNA-binding domain"/>
    <property type="match status" value="1"/>
</dbReference>
<dbReference type="GO" id="GO:0009378">
    <property type="term" value="F:four-way junction helicase activity"/>
    <property type="evidence" value="ECO:0007669"/>
    <property type="project" value="TreeGrafter"/>
</dbReference>
<feature type="domain" description="Helicase ATP-binding" evidence="9">
    <location>
        <begin position="29"/>
        <end position="198"/>
    </location>
</feature>
<dbReference type="GO" id="GO:0005694">
    <property type="term" value="C:chromosome"/>
    <property type="evidence" value="ECO:0007669"/>
    <property type="project" value="TreeGrafter"/>
</dbReference>
<dbReference type="GO" id="GO:0016787">
    <property type="term" value="F:hydrolase activity"/>
    <property type="evidence" value="ECO:0007669"/>
    <property type="project" value="UniProtKB-KW"/>
</dbReference>
<dbReference type="Pfam" id="PF00270">
    <property type="entry name" value="DEAD"/>
    <property type="match status" value="1"/>
</dbReference>
<dbReference type="CDD" id="cd17920">
    <property type="entry name" value="DEXHc_RecQ"/>
    <property type="match status" value="1"/>
</dbReference>
<dbReference type="SMART" id="SM00490">
    <property type="entry name" value="HELICc"/>
    <property type="match status" value="1"/>
</dbReference>
<dbReference type="PROSITE" id="PS51194">
    <property type="entry name" value="HELICASE_CTER"/>
    <property type="match status" value="1"/>
</dbReference>
<dbReference type="Pfam" id="PF16124">
    <property type="entry name" value="RecQ_Zn_bind"/>
    <property type="match status" value="1"/>
</dbReference>
<evidence type="ECO:0000256" key="4">
    <source>
        <dbReference type="ARBA" id="ARBA00022840"/>
    </source>
</evidence>
<dbReference type="PROSITE" id="PS00690">
    <property type="entry name" value="DEAH_ATP_HELICASE"/>
    <property type="match status" value="1"/>
</dbReference>
<dbReference type="InterPro" id="IPR002464">
    <property type="entry name" value="DNA/RNA_helicase_DEAH_CS"/>
</dbReference>
<dbReference type="InterPro" id="IPR011545">
    <property type="entry name" value="DEAD/DEAH_box_helicase_dom"/>
</dbReference>
<dbReference type="Pfam" id="PF00271">
    <property type="entry name" value="Helicase_C"/>
    <property type="match status" value="1"/>
</dbReference>
<reference evidence="11" key="1">
    <citation type="submission" date="2021-05" db="EMBL/GenBank/DDBJ databases">
        <authorList>
            <person name="Pietrasiak N."/>
            <person name="Ward R."/>
            <person name="Stajich J.E."/>
            <person name="Kurbessoian T."/>
        </authorList>
    </citation>
    <scope>NUCLEOTIDE SEQUENCE</scope>
    <source>
        <strain evidence="11">JT2-VF2</strain>
    </source>
</reference>
<dbReference type="InterPro" id="IPR036388">
    <property type="entry name" value="WH-like_DNA-bd_sf"/>
</dbReference>
<organism evidence="11 12">
    <name type="scientific">Mojavia pulchra JT2-VF2</name>
    <dbReference type="NCBI Taxonomy" id="287848"/>
    <lineage>
        <taxon>Bacteria</taxon>
        <taxon>Bacillati</taxon>
        <taxon>Cyanobacteriota</taxon>
        <taxon>Cyanophyceae</taxon>
        <taxon>Nostocales</taxon>
        <taxon>Nostocaceae</taxon>
    </lineage>
</organism>
<evidence type="ECO:0000256" key="1">
    <source>
        <dbReference type="ARBA" id="ARBA00022741"/>
    </source>
</evidence>
<dbReference type="SUPFAM" id="SSF46785">
    <property type="entry name" value="Winged helix' DNA-binding domain"/>
    <property type="match status" value="1"/>
</dbReference>
<keyword evidence="3 11" id="KW-0347">Helicase</keyword>
<dbReference type="GO" id="GO:0005524">
    <property type="term" value="F:ATP binding"/>
    <property type="evidence" value="ECO:0007669"/>
    <property type="project" value="UniProtKB-KW"/>
</dbReference>
<dbReference type="InterPro" id="IPR032284">
    <property type="entry name" value="RecQ_Zn-bd"/>
</dbReference>
<evidence type="ECO:0000259" key="10">
    <source>
        <dbReference type="PROSITE" id="PS51194"/>
    </source>
</evidence>
<comment type="caution">
    <text evidence="11">The sequence shown here is derived from an EMBL/GenBank/DDBJ whole genome shotgun (WGS) entry which is preliminary data.</text>
</comment>
<evidence type="ECO:0000256" key="7">
    <source>
        <dbReference type="ARBA" id="ARBA00044550"/>
    </source>
</evidence>
<dbReference type="PANTHER" id="PTHR13710:SF150">
    <property type="entry name" value="ATP-DEPENDENT DNA HELICASE RECQ"/>
    <property type="match status" value="1"/>
</dbReference>
<evidence type="ECO:0000256" key="5">
    <source>
        <dbReference type="ARBA" id="ARBA00023125"/>
    </source>
</evidence>
<dbReference type="Proteomes" id="UP000715781">
    <property type="component" value="Unassembled WGS sequence"/>
</dbReference>
<feature type="domain" description="Helicase C-terminal" evidence="10">
    <location>
        <begin position="222"/>
        <end position="368"/>
    </location>
</feature>
<dbReference type="InterPro" id="IPR014001">
    <property type="entry name" value="Helicase_ATP-bd"/>
</dbReference>
<evidence type="ECO:0000256" key="3">
    <source>
        <dbReference type="ARBA" id="ARBA00022806"/>
    </source>
</evidence>
<dbReference type="GO" id="GO:0005737">
    <property type="term" value="C:cytoplasm"/>
    <property type="evidence" value="ECO:0007669"/>
    <property type="project" value="TreeGrafter"/>
</dbReference>
<dbReference type="InterPro" id="IPR036390">
    <property type="entry name" value="WH_DNA-bd_sf"/>
</dbReference>
<keyword evidence="8" id="KW-1133">Transmembrane helix</keyword>
<dbReference type="GO" id="GO:0006310">
    <property type="term" value="P:DNA recombination"/>
    <property type="evidence" value="ECO:0007669"/>
    <property type="project" value="InterPro"/>
</dbReference>
<proteinExistence type="predicted"/>
<dbReference type="SMART" id="SM00487">
    <property type="entry name" value="DEXDc"/>
    <property type="match status" value="1"/>
</dbReference>
<dbReference type="AlphaFoldDB" id="A0A951PVH3"/>
<dbReference type="SUPFAM" id="SSF52540">
    <property type="entry name" value="P-loop containing nucleoside triphosphate hydrolases"/>
    <property type="match status" value="1"/>
</dbReference>
<dbReference type="PROSITE" id="PS51192">
    <property type="entry name" value="HELICASE_ATP_BIND_1"/>
    <property type="match status" value="1"/>
</dbReference>
<keyword evidence="8" id="KW-0812">Transmembrane</keyword>
<protein>
    <recommendedName>
        <fullName evidence="6">ATP-dependent DNA helicase RecQ</fullName>
    </recommendedName>
    <alternativeName>
        <fullName evidence="7">DNA 3'-5' helicase RecQ</fullName>
    </alternativeName>
</protein>